<feature type="transmembrane region" description="Helical" evidence="6">
    <location>
        <begin position="144"/>
        <end position="164"/>
    </location>
</feature>
<feature type="transmembrane region" description="Helical" evidence="6">
    <location>
        <begin position="26"/>
        <end position="48"/>
    </location>
</feature>
<gene>
    <name evidence="8" type="ORF">CBOVIS_LOCUS7464</name>
</gene>
<dbReference type="Pfam" id="PF10317">
    <property type="entry name" value="7TM_GPCR_Srd"/>
    <property type="match status" value="1"/>
</dbReference>
<evidence type="ECO:0000256" key="6">
    <source>
        <dbReference type="SAM" id="Phobius"/>
    </source>
</evidence>
<evidence type="ECO:0000256" key="3">
    <source>
        <dbReference type="ARBA" id="ARBA00022692"/>
    </source>
</evidence>
<feature type="transmembrane region" description="Helical" evidence="6">
    <location>
        <begin position="60"/>
        <end position="93"/>
    </location>
</feature>
<keyword evidence="9" id="KW-1185">Reference proteome</keyword>
<comment type="similarity">
    <text evidence="2">Belongs to the nematode receptor-like protein srd family.</text>
</comment>
<evidence type="ECO:0000256" key="5">
    <source>
        <dbReference type="ARBA" id="ARBA00023136"/>
    </source>
</evidence>
<dbReference type="PANTHER" id="PTHR22945:SF27">
    <property type="entry name" value="SERPENTINE RECEPTOR CLASS DELTA-2"/>
    <property type="match status" value="1"/>
</dbReference>
<comment type="caution">
    <text evidence="8">The sequence shown here is derived from an EMBL/GenBank/DDBJ whole genome shotgun (WGS) entry which is preliminary data.</text>
</comment>
<feature type="transmembrane region" description="Helical" evidence="6">
    <location>
        <begin position="99"/>
        <end position="132"/>
    </location>
</feature>
<dbReference type="OrthoDB" id="5859769at2759"/>
<comment type="subcellular location">
    <subcellularLocation>
        <location evidence="1">Membrane</location>
        <topology evidence="1">Multi-pass membrane protein</topology>
    </subcellularLocation>
</comment>
<organism evidence="8 9">
    <name type="scientific">Caenorhabditis bovis</name>
    <dbReference type="NCBI Taxonomy" id="2654633"/>
    <lineage>
        <taxon>Eukaryota</taxon>
        <taxon>Metazoa</taxon>
        <taxon>Ecdysozoa</taxon>
        <taxon>Nematoda</taxon>
        <taxon>Chromadorea</taxon>
        <taxon>Rhabditida</taxon>
        <taxon>Rhabditina</taxon>
        <taxon>Rhabditomorpha</taxon>
        <taxon>Rhabditoidea</taxon>
        <taxon>Rhabditidae</taxon>
        <taxon>Peloderinae</taxon>
        <taxon>Caenorhabditis</taxon>
    </lineage>
</organism>
<accession>A0A8S1EV15</accession>
<evidence type="ECO:0000259" key="7">
    <source>
        <dbReference type="PROSITE" id="PS50262"/>
    </source>
</evidence>
<protein>
    <recommendedName>
        <fullName evidence="7">G-protein coupled receptors family 1 profile domain-containing protein</fullName>
    </recommendedName>
</protein>
<dbReference type="AlphaFoldDB" id="A0A8S1EV15"/>
<dbReference type="EMBL" id="CADEPM010000004">
    <property type="protein sequence ID" value="CAB3405245.1"/>
    <property type="molecule type" value="Genomic_DNA"/>
</dbReference>
<evidence type="ECO:0000256" key="1">
    <source>
        <dbReference type="ARBA" id="ARBA00004141"/>
    </source>
</evidence>
<dbReference type="Gene3D" id="1.20.1070.10">
    <property type="entry name" value="Rhodopsin 7-helix transmembrane proteins"/>
    <property type="match status" value="1"/>
</dbReference>
<evidence type="ECO:0000256" key="4">
    <source>
        <dbReference type="ARBA" id="ARBA00022989"/>
    </source>
</evidence>
<feature type="transmembrane region" description="Helical" evidence="6">
    <location>
        <begin position="206"/>
        <end position="228"/>
    </location>
</feature>
<evidence type="ECO:0000313" key="9">
    <source>
        <dbReference type="Proteomes" id="UP000494206"/>
    </source>
</evidence>
<sequence>METATTRDELLASLQLAFFMDGFAEISSALICVAGALANFTLILLILNCTPNTMKSYSVFLFNFAFFDLCTCILSLFACQKTVFSGIALIYIFHGPCKYISAWFCYFCHCFVCHSLAHSQWILLASFIYRYFILIGTFPTIRTMIAISIALYSMSHFILVTYVMDIGDSDEFMRIITHLHPQYHYDDESIWGKLVLSGNLSIFQPFTMWAIVYMTTPCVPIYALILYYRHRTLAILNDSSVNISDAAKSSHRKLIQALTIQAMIPIFWLMGSAIFTMAEFGVISGPIFENIIFRLMDCIPSTSPFISIIFIGPYRAYARVEDRNEV</sequence>
<feature type="domain" description="G-protein coupled receptors family 1 profile" evidence="7">
    <location>
        <begin position="38"/>
        <end position="139"/>
    </location>
</feature>
<reference evidence="8 9" key="1">
    <citation type="submission" date="2020-04" db="EMBL/GenBank/DDBJ databases">
        <authorList>
            <person name="Laetsch R D."/>
            <person name="Stevens L."/>
            <person name="Kumar S."/>
            <person name="Blaxter L. M."/>
        </authorList>
    </citation>
    <scope>NUCLEOTIDE SEQUENCE [LARGE SCALE GENOMIC DNA]</scope>
</reference>
<dbReference type="SUPFAM" id="SSF81321">
    <property type="entry name" value="Family A G protein-coupled receptor-like"/>
    <property type="match status" value="1"/>
</dbReference>
<proteinExistence type="inferred from homology"/>
<dbReference type="InterPro" id="IPR017452">
    <property type="entry name" value="GPCR_Rhodpsn_7TM"/>
</dbReference>
<dbReference type="InterPro" id="IPR019421">
    <property type="entry name" value="7TM_GPCR_serpentine_rcpt_Srd"/>
</dbReference>
<dbReference type="PANTHER" id="PTHR22945">
    <property type="entry name" value="SERPENTINE RECEPTOR, CLASS D DELTA"/>
    <property type="match status" value="1"/>
</dbReference>
<evidence type="ECO:0000256" key="2">
    <source>
        <dbReference type="ARBA" id="ARBA00009166"/>
    </source>
</evidence>
<evidence type="ECO:0000313" key="8">
    <source>
        <dbReference type="EMBL" id="CAB3405245.1"/>
    </source>
</evidence>
<dbReference type="Proteomes" id="UP000494206">
    <property type="component" value="Unassembled WGS sequence"/>
</dbReference>
<keyword evidence="4 6" id="KW-1133">Transmembrane helix</keyword>
<dbReference type="InterPro" id="IPR050920">
    <property type="entry name" value="Nematode_rcpt-like_delta"/>
</dbReference>
<dbReference type="PROSITE" id="PS50262">
    <property type="entry name" value="G_PROTEIN_RECEP_F1_2"/>
    <property type="match status" value="1"/>
</dbReference>
<keyword evidence="5 6" id="KW-0472">Membrane</keyword>
<dbReference type="GO" id="GO:0016020">
    <property type="term" value="C:membrane"/>
    <property type="evidence" value="ECO:0007669"/>
    <property type="project" value="UniProtKB-SubCell"/>
</dbReference>
<keyword evidence="3 6" id="KW-0812">Transmembrane</keyword>
<name>A0A8S1EV15_9PELO</name>
<feature type="transmembrane region" description="Helical" evidence="6">
    <location>
        <begin position="262"/>
        <end position="285"/>
    </location>
</feature>
<feature type="transmembrane region" description="Helical" evidence="6">
    <location>
        <begin position="291"/>
        <end position="314"/>
    </location>
</feature>